<reference evidence="1 2" key="1">
    <citation type="journal article" date="2022" name="bioRxiv">
        <title>The genome of the oomycete Peronosclerospora sorghi, a cosmopolitan pathogen of maize and sorghum, is inflated with dispersed pseudogenes.</title>
        <authorList>
            <person name="Fletcher K."/>
            <person name="Martin F."/>
            <person name="Isakeit T."/>
            <person name="Cavanaugh K."/>
            <person name="Magill C."/>
            <person name="Michelmore R."/>
        </authorList>
    </citation>
    <scope>NUCLEOTIDE SEQUENCE [LARGE SCALE GENOMIC DNA]</scope>
    <source>
        <strain evidence="1">P6</strain>
    </source>
</reference>
<accession>A0ACC0WNY1</accession>
<evidence type="ECO:0000313" key="2">
    <source>
        <dbReference type="Proteomes" id="UP001163321"/>
    </source>
</evidence>
<dbReference type="EMBL" id="CM047589">
    <property type="protein sequence ID" value="KAI9920297.1"/>
    <property type="molecule type" value="Genomic_DNA"/>
</dbReference>
<name>A0ACC0WNY1_9STRA</name>
<proteinExistence type="predicted"/>
<dbReference type="Proteomes" id="UP001163321">
    <property type="component" value="Chromosome 10"/>
</dbReference>
<keyword evidence="2" id="KW-1185">Reference proteome</keyword>
<sequence length="109" mass="12178">MDSLPISFAFEPQHTNNTRSKSLASMSIAVAHLASRHLRRLTNLLKPRSVTRLIACSGHSDGDPPLHTPKRASRTYWSSSFLWCVVLTWYEKDGHRLLGPVHKTTLGSA</sequence>
<organism evidence="1 2">
    <name type="scientific">Peronosclerospora sorghi</name>
    <dbReference type="NCBI Taxonomy" id="230839"/>
    <lineage>
        <taxon>Eukaryota</taxon>
        <taxon>Sar</taxon>
        <taxon>Stramenopiles</taxon>
        <taxon>Oomycota</taxon>
        <taxon>Peronosporomycetes</taxon>
        <taxon>Peronosporales</taxon>
        <taxon>Peronosporaceae</taxon>
        <taxon>Peronosclerospora</taxon>
    </lineage>
</organism>
<protein>
    <submittedName>
        <fullName evidence="1">Uncharacterized protein</fullName>
    </submittedName>
</protein>
<evidence type="ECO:0000313" key="1">
    <source>
        <dbReference type="EMBL" id="KAI9920297.1"/>
    </source>
</evidence>
<comment type="caution">
    <text evidence="1">The sequence shown here is derived from an EMBL/GenBank/DDBJ whole genome shotgun (WGS) entry which is preliminary data.</text>
</comment>
<gene>
    <name evidence="1" type="ORF">PsorP6_016008</name>
</gene>